<reference evidence="2 3" key="1">
    <citation type="submission" date="2019-04" db="EMBL/GenBank/DDBJ databases">
        <title>Genome sequence of strain shin9-1.</title>
        <authorList>
            <person name="Gao J."/>
            <person name="Sun J."/>
        </authorList>
    </citation>
    <scope>NUCLEOTIDE SEQUENCE [LARGE SCALE GENOMIC DNA]</scope>
    <source>
        <strain evidence="3">shin9-1</strain>
    </source>
</reference>
<accession>A0A4S8P8Q6</accession>
<organism evidence="2 3">
    <name type="scientific">Peteryoungia ipomoeae</name>
    <dbReference type="NCBI Taxonomy" id="1210932"/>
    <lineage>
        <taxon>Bacteria</taxon>
        <taxon>Pseudomonadati</taxon>
        <taxon>Pseudomonadota</taxon>
        <taxon>Alphaproteobacteria</taxon>
        <taxon>Hyphomicrobiales</taxon>
        <taxon>Rhizobiaceae</taxon>
        <taxon>Peteryoungia</taxon>
    </lineage>
</organism>
<proteinExistence type="predicted"/>
<comment type="caution">
    <text evidence="2">The sequence shown here is derived from an EMBL/GenBank/DDBJ whole genome shotgun (WGS) entry which is preliminary data.</text>
</comment>
<feature type="transmembrane region" description="Helical" evidence="1">
    <location>
        <begin position="58"/>
        <end position="82"/>
    </location>
</feature>
<keyword evidence="1" id="KW-0812">Transmembrane</keyword>
<keyword evidence="3" id="KW-1185">Reference proteome</keyword>
<gene>
    <name evidence="2" type="ORF">FAA97_09035</name>
</gene>
<name>A0A4S8P8Q6_9HYPH</name>
<dbReference type="EMBL" id="STGV01000002">
    <property type="protein sequence ID" value="THV24239.1"/>
    <property type="molecule type" value="Genomic_DNA"/>
</dbReference>
<dbReference type="Proteomes" id="UP000308828">
    <property type="component" value="Unassembled WGS sequence"/>
</dbReference>
<dbReference type="AlphaFoldDB" id="A0A4S8P8Q6"/>
<keyword evidence="1" id="KW-1133">Transmembrane helix</keyword>
<evidence type="ECO:0000313" key="3">
    <source>
        <dbReference type="Proteomes" id="UP000308828"/>
    </source>
</evidence>
<sequence>MTPEEARRDHWDMLRFLAVNAGFGALLGLGVAGALVWLDIGGVGGALLRSHQPVLTGLMMFLPLALLFAATVTASAVMLMPYRKKKQR</sequence>
<evidence type="ECO:0000256" key="1">
    <source>
        <dbReference type="SAM" id="Phobius"/>
    </source>
</evidence>
<feature type="transmembrane region" description="Helical" evidence="1">
    <location>
        <begin position="16"/>
        <end position="38"/>
    </location>
</feature>
<keyword evidence="1" id="KW-0472">Membrane</keyword>
<evidence type="ECO:0000313" key="2">
    <source>
        <dbReference type="EMBL" id="THV24239.1"/>
    </source>
</evidence>
<protein>
    <submittedName>
        <fullName evidence="2">Uncharacterized protein</fullName>
    </submittedName>
</protein>